<keyword evidence="3" id="KW-1185">Reference proteome</keyword>
<name>A0A553GYA6_9PSED</name>
<dbReference type="AlphaFoldDB" id="A0A553GYA6"/>
<evidence type="ECO:0000256" key="1">
    <source>
        <dbReference type="SAM" id="Phobius"/>
    </source>
</evidence>
<comment type="caution">
    <text evidence="2">The sequence shown here is derived from an EMBL/GenBank/DDBJ whole genome shotgun (WGS) entry which is preliminary data.</text>
</comment>
<sequence>MRSALAGAALALAGSLGSAVLGAWWLARDLPLTQPLERLYAAIFLALAGGTASLVWSGLGRSPASMAWRACAWLPALALGLWLDA</sequence>
<evidence type="ECO:0000313" key="2">
    <source>
        <dbReference type="EMBL" id="TRX74483.1"/>
    </source>
</evidence>
<protein>
    <submittedName>
        <fullName evidence="2">Protein fptB</fullName>
    </submittedName>
</protein>
<organism evidence="2 3">
    <name type="scientific">Pseudomonas mangiferae</name>
    <dbReference type="NCBI Taxonomy" id="2593654"/>
    <lineage>
        <taxon>Bacteria</taxon>
        <taxon>Pseudomonadati</taxon>
        <taxon>Pseudomonadota</taxon>
        <taxon>Gammaproteobacteria</taxon>
        <taxon>Pseudomonadales</taxon>
        <taxon>Pseudomonadaceae</taxon>
        <taxon>Pseudomonas</taxon>
    </lineage>
</organism>
<proteinExistence type="predicted"/>
<dbReference type="OrthoDB" id="6459971at2"/>
<evidence type="ECO:0000313" key="3">
    <source>
        <dbReference type="Proteomes" id="UP000315235"/>
    </source>
</evidence>
<keyword evidence="1" id="KW-0472">Membrane</keyword>
<keyword evidence="1" id="KW-1133">Transmembrane helix</keyword>
<dbReference type="EMBL" id="VJOY01000008">
    <property type="protein sequence ID" value="TRX74483.1"/>
    <property type="molecule type" value="Genomic_DNA"/>
</dbReference>
<feature type="transmembrane region" description="Helical" evidence="1">
    <location>
        <begin position="38"/>
        <end position="59"/>
    </location>
</feature>
<dbReference type="Proteomes" id="UP000315235">
    <property type="component" value="Unassembled WGS sequence"/>
</dbReference>
<gene>
    <name evidence="2" type="ORF">FM069_13160</name>
</gene>
<dbReference type="RefSeq" id="WP_143488811.1">
    <property type="nucleotide sequence ID" value="NZ_VJOY01000008.1"/>
</dbReference>
<accession>A0A553GYA6</accession>
<reference evidence="2 3" key="1">
    <citation type="submission" date="2019-07" db="EMBL/GenBank/DDBJ databases">
        <title>Pseudomonas mangiferae sp. nov., isolated from bark of mango tree in Thailand.</title>
        <authorList>
            <person name="Srisuk N."/>
            <person name="Anurat P."/>
        </authorList>
    </citation>
    <scope>NUCLEOTIDE SEQUENCE [LARGE SCALE GENOMIC DNA]</scope>
    <source>
        <strain evidence="2 3">DMKU_BBB3-04</strain>
    </source>
</reference>
<keyword evidence="1" id="KW-0812">Transmembrane</keyword>